<dbReference type="InterPro" id="IPR041490">
    <property type="entry name" value="KstR2_TetR_C"/>
</dbReference>
<sequence length="223" mass="24288">MSTGSAHARETASIAEASEEAPAGEPTPRARRGRPGYDRAQVLEIAVRLFNEQGYDATSVSSLAAELGLSKAALYHHFASKEQILEIALDDALGGLESVLDGALADEGTAATRLVTVIAGAVRVLTSRLPQVTLLLRVHGNSEIERAALERRRIFDQRVAHLVGQAQQEGALRRDIRPSVTTRLMFGMINSIIEWYRPAHTSLTPEELVDDVTRVIFDGLRAR</sequence>
<gene>
    <name evidence="7" type="primary">kstR2_4</name>
    <name evidence="7" type="ORF">RS86_01973</name>
</gene>
<evidence type="ECO:0000313" key="8">
    <source>
        <dbReference type="Proteomes" id="UP000033740"/>
    </source>
</evidence>
<dbReference type="PANTHER" id="PTHR30055:SF234">
    <property type="entry name" value="HTH-TYPE TRANSCRIPTIONAL REGULATOR BETI"/>
    <property type="match status" value="1"/>
</dbReference>
<feature type="DNA-binding region" description="H-T-H motif" evidence="4">
    <location>
        <begin position="59"/>
        <end position="78"/>
    </location>
</feature>
<dbReference type="Gene3D" id="1.10.357.10">
    <property type="entry name" value="Tetracycline Repressor, domain 2"/>
    <property type="match status" value="1"/>
</dbReference>
<dbReference type="GO" id="GO:0000976">
    <property type="term" value="F:transcription cis-regulatory region binding"/>
    <property type="evidence" value="ECO:0007669"/>
    <property type="project" value="TreeGrafter"/>
</dbReference>
<dbReference type="Pfam" id="PF00440">
    <property type="entry name" value="TetR_N"/>
    <property type="match status" value="1"/>
</dbReference>
<dbReference type="RefSeq" id="WP_082076712.1">
    <property type="nucleotide sequence ID" value="NZ_JYIX01000034.1"/>
</dbReference>
<evidence type="ECO:0000256" key="5">
    <source>
        <dbReference type="SAM" id="MobiDB-lite"/>
    </source>
</evidence>
<dbReference type="PRINTS" id="PR00455">
    <property type="entry name" value="HTHTETR"/>
</dbReference>
<organism evidence="7 8">
    <name type="scientific">Microbacterium azadirachtae</name>
    <dbReference type="NCBI Taxonomy" id="582680"/>
    <lineage>
        <taxon>Bacteria</taxon>
        <taxon>Bacillati</taxon>
        <taxon>Actinomycetota</taxon>
        <taxon>Actinomycetes</taxon>
        <taxon>Micrococcales</taxon>
        <taxon>Microbacteriaceae</taxon>
        <taxon>Microbacterium</taxon>
    </lineage>
</organism>
<evidence type="ECO:0000256" key="4">
    <source>
        <dbReference type="PROSITE-ProRule" id="PRU00335"/>
    </source>
</evidence>
<dbReference type="PATRIC" id="fig|582680.6.peg.2040"/>
<evidence type="ECO:0000259" key="6">
    <source>
        <dbReference type="PROSITE" id="PS50977"/>
    </source>
</evidence>
<accession>A0A0F0LJK4</accession>
<dbReference type="InterPro" id="IPR050109">
    <property type="entry name" value="HTH-type_TetR-like_transc_reg"/>
</dbReference>
<dbReference type="InterPro" id="IPR009057">
    <property type="entry name" value="Homeodomain-like_sf"/>
</dbReference>
<dbReference type="SUPFAM" id="SSF48498">
    <property type="entry name" value="Tetracyclin repressor-like, C-terminal domain"/>
    <property type="match status" value="1"/>
</dbReference>
<feature type="compositionally biased region" description="Low complexity" evidence="5">
    <location>
        <begin position="11"/>
        <end position="27"/>
    </location>
</feature>
<dbReference type="SUPFAM" id="SSF46689">
    <property type="entry name" value="Homeodomain-like"/>
    <property type="match status" value="1"/>
</dbReference>
<dbReference type="EMBL" id="JYIX01000034">
    <property type="protein sequence ID" value="KJL33313.1"/>
    <property type="molecule type" value="Genomic_DNA"/>
</dbReference>
<dbReference type="InterPro" id="IPR001647">
    <property type="entry name" value="HTH_TetR"/>
</dbReference>
<proteinExistence type="predicted"/>
<dbReference type="GO" id="GO:0003700">
    <property type="term" value="F:DNA-binding transcription factor activity"/>
    <property type="evidence" value="ECO:0007669"/>
    <property type="project" value="TreeGrafter"/>
</dbReference>
<feature type="region of interest" description="Disordered" evidence="5">
    <location>
        <begin position="1"/>
        <end position="35"/>
    </location>
</feature>
<dbReference type="PROSITE" id="PS50977">
    <property type="entry name" value="HTH_TETR_2"/>
    <property type="match status" value="1"/>
</dbReference>
<dbReference type="PANTHER" id="PTHR30055">
    <property type="entry name" value="HTH-TYPE TRANSCRIPTIONAL REGULATOR RUTR"/>
    <property type="match status" value="1"/>
</dbReference>
<dbReference type="InterPro" id="IPR036271">
    <property type="entry name" value="Tet_transcr_reg_TetR-rel_C_sf"/>
</dbReference>
<keyword evidence="2 4" id="KW-0238">DNA-binding</keyword>
<protein>
    <submittedName>
        <fullName evidence="7">HTH-type transcriptional repressor KstR2</fullName>
    </submittedName>
</protein>
<evidence type="ECO:0000256" key="2">
    <source>
        <dbReference type="ARBA" id="ARBA00023125"/>
    </source>
</evidence>
<reference evidence="7 8" key="1">
    <citation type="submission" date="2015-02" db="EMBL/GenBank/DDBJ databases">
        <title>Draft genome sequences of ten Microbacterium spp. with emphasis on heavy metal contaminated environments.</title>
        <authorList>
            <person name="Corretto E."/>
        </authorList>
    </citation>
    <scope>NUCLEOTIDE SEQUENCE [LARGE SCALE GENOMIC DNA]</scope>
    <source>
        <strain evidence="7 8">ARN176</strain>
    </source>
</reference>
<evidence type="ECO:0000313" key="7">
    <source>
        <dbReference type="EMBL" id="KJL33313.1"/>
    </source>
</evidence>
<evidence type="ECO:0000256" key="3">
    <source>
        <dbReference type="ARBA" id="ARBA00023163"/>
    </source>
</evidence>
<dbReference type="PROSITE" id="PS01081">
    <property type="entry name" value="HTH_TETR_1"/>
    <property type="match status" value="1"/>
</dbReference>
<dbReference type="AlphaFoldDB" id="A0A0F0LJK4"/>
<keyword evidence="3" id="KW-0804">Transcription</keyword>
<dbReference type="Gene3D" id="1.10.10.60">
    <property type="entry name" value="Homeodomain-like"/>
    <property type="match status" value="1"/>
</dbReference>
<name>A0A0F0LJK4_9MICO</name>
<evidence type="ECO:0000256" key="1">
    <source>
        <dbReference type="ARBA" id="ARBA00023015"/>
    </source>
</evidence>
<dbReference type="Pfam" id="PF17932">
    <property type="entry name" value="TetR_C_24"/>
    <property type="match status" value="1"/>
</dbReference>
<dbReference type="STRING" id="582680.RS86_01973"/>
<dbReference type="InterPro" id="IPR023772">
    <property type="entry name" value="DNA-bd_HTH_TetR-type_CS"/>
</dbReference>
<feature type="domain" description="HTH tetR-type" evidence="6">
    <location>
        <begin position="36"/>
        <end position="96"/>
    </location>
</feature>
<keyword evidence="8" id="KW-1185">Reference proteome</keyword>
<dbReference type="Proteomes" id="UP000033740">
    <property type="component" value="Unassembled WGS sequence"/>
</dbReference>
<keyword evidence="1" id="KW-0805">Transcription regulation</keyword>
<comment type="caution">
    <text evidence="7">The sequence shown here is derived from an EMBL/GenBank/DDBJ whole genome shotgun (WGS) entry which is preliminary data.</text>
</comment>